<dbReference type="Gene3D" id="3.40.50.1240">
    <property type="entry name" value="Phosphoglycerate mutase-like"/>
    <property type="match status" value="1"/>
</dbReference>
<dbReference type="SMART" id="SM00855">
    <property type="entry name" value="PGAM"/>
    <property type="match status" value="1"/>
</dbReference>
<protein>
    <submittedName>
        <fullName evidence="2">Histidine phosphatase family protein</fullName>
    </submittedName>
</protein>
<evidence type="ECO:0000313" key="2">
    <source>
        <dbReference type="EMBL" id="NVN41939.1"/>
    </source>
</evidence>
<feature type="region of interest" description="Disordered" evidence="1">
    <location>
        <begin position="170"/>
        <end position="193"/>
    </location>
</feature>
<sequence>MIILRHCQSEFNRFFTVSRIDPGIPDAPLSVEGRRQAGALSAALSGERIERILVSPYTRALQTAAPIAARLGLTPELAPLAREQSFFACDIGSPASRLAREWPTIDFSTLDEVWWTSDPESDAAAVARADRLRAELRASGPHETTLLISHWAFLRAFAGRAMPNGSWITLDPADDVAPPPPLHRRPRPRIGRP</sequence>
<proteinExistence type="predicted"/>
<evidence type="ECO:0000313" key="3">
    <source>
        <dbReference type="Proteomes" id="UP000585665"/>
    </source>
</evidence>
<organism evidence="2 3">
    <name type="scientific">Ameyamaea chiangmaiensis</name>
    <dbReference type="NCBI Taxonomy" id="442969"/>
    <lineage>
        <taxon>Bacteria</taxon>
        <taxon>Pseudomonadati</taxon>
        <taxon>Pseudomonadota</taxon>
        <taxon>Alphaproteobacteria</taxon>
        <taxon>Acetobacterales</taxon>
        <taxon>Acetobacteraceae</taxon>
        <taxon>Ameyamaea</taxon>
    </lineage>
</organism>
<name>A0A850PH09_9PROT</name>
<dbReference type="InterPro" id="IPR050275">
    <property type="entry name" value="PGM_Phosphatase"/>
</dbReference>
<dbReference type="EMBL" id="JABXXR010000220">
    <property type="protein sequence ID" value="NVN41939.1"/>
    <property type="molecule type" value="Genomic_DNA"/>
</dbReference>
<dbReference type="RefSeq" id="WP_176614789.1">
    <property type="nucleotide sequence ID" value="NZ_JABXXR010000220.1"/>
</dbReference>
<dbReference type="GO" id="GO:0005737">
    <property type="term" value="C:cytoplasm"/>
    <property type="evidence" value="ECO:0007669"/>
    <property type="project" value="TreeGrafter"/>
</dbReference>
<dbReference type="SUPFAM" id="SSF53254">
    <property type="entry name" value="Phosphoglycerate mutase-like"/>
    <property type="match status" value="1"/>
</dbReference>
<reference evidence="2 3" key="1">
    <citation type="submission" date="2020-06" db="EMBL/GenBank/DDBJ databases">
        <title>Description of novel acetic acid bacteria.</title>
        <authorList>
            <person name="Sombolestani A."/>
        </authorList>
    </citation>
    <scope>NUCLEOTIDE SEQUENCE [LARGE SCALE GENOMIC DNA]</scope>
    <source>
        <strain evidence="2 3">LMG 27010</strain>
    </source>
</reference>
<dbReference type="GO" id="GO:0016791">
    <property type="term" value="F:phosphatase activity"/>
    <property type="evidence" value="ECO:0007669"/>
    <property type="project" value="TreeGrafter"/>
</dbReference>
<comment type="caution">
    <text evidence="2">The sequence shown here is derived from an EMBL/GenBank/DDBJ whole genome shotgun (WGS) entry which is preliminary data.</text>
</comment>
<dbReference type="PANTHER" id="PTHR48100:SF57">
    <property type="entry name" value="PHOSPHOGLYCERATE MUTASE"/>
    <property type="match status" value="1"/>
</dbReference>
<dbReference type="PANTHER" id="PTHR48100">
    <property type="entry name" value="BROAD-SPECIFICITY PHOSPHATASE YOR283W-RELATED"/>
    <property type="match status" value="1"/>
</dbReference>
<gene>
    <name evidence="2" type="ORF">HUK82_15430</name>
</gene>
<feature type="compositionally biased region" description="Basic residues" evidence="1">
    <location>
        <begin position="182"/>
        <end position="193"/>
    </location>
</feature>
<dbReference type="Proteomes" id="UP000585665">
    <property type="component" value="Unassembled WGS sequence"/>
</dbReference>
<accession>A0A850PH09</accession>
<dbReference type="InterPro" id="IPR029033">
    <property type="entry name" value="His_PPase_superfam"/>
</dbReference>
<evidence type="ECO:0000256" key="1">
    <source>
        <dbReference type="SAM" id="MobiDB-lite"/>
    </source>
</evidence>
<keyword evidence="3" id="KW-1185">Reference proteome</keyword>
<dbReference type="Pfam" id="PF00300">
    <property type="entry name" value="His_Phos_1"/>
    <property type="match status" value="1"/>
</dbReference>
<dbReference type="CDD" id="cd07067">
    <property type="entry name" value="HP_PGM_like"/>
    <property type="match status" value="1"/>
</dbReference>
<dbReference type="InterPro" id="IPR013078">
    <property type="entry name" value="His_Pase_superF_clade-1"/>
</dbReference>
<dbReference type="AlphaFoldDB" id="A0A850PH09"/>